<evidence type="ECO:0000313" key="2">
    <source>
        <dbReference type="Proteomes" id="UP000805193"/>
    </source>
</evidence>
<keyword evidence="2" id="KW-1185">Reference proteome</keyword>
<sequence length="139" mass="15837">MDCGRRVASPYHQTLDLTCSECPTKPRALNTKSSFSSRNIERMMYGSGVKVPQPTSGDVRKFAVVDVPGLHHLKDCIGFPAKGPMRHPNEMADLIRSIKARFTLYEEDKEACLAMFLNPRFKYTIFKTEKDKLLWLKAL</sequence>
<proteinExistence type="predicted"/>
<organism evidence="1 2">
    <name type="scientific">Ixodes persulcatus</name>
    <name type="common">Taiga tick</name>
    <dbReference type="NCBI Taxonomy" id="34615"/>
    <lineage>
        <taxon>Eukaryota</taxon>
        <taxon>Metazoa</taxon>
        <taxon>Ecdysozoa</taxon>
        <taxon>Arthropoda</taxon>
        <taxon>Chelicerata</taxon>
        <taxon>Arachnida</taxon>
        <taxon>Acari</taxon>
        <taxon>Parasitiformes</taxon>
        <taxon>Ixodida</taxon>
        <taxon>Ixodoidea</taxon>
        <taxon>Ixodidae</taxon>
        <taxon>Ixodinae</taxon>
        <taxon>Ixodes</taxon>
    </lineage>
</organism>
<feature type="non-terminal residue" evidence="1">
    <location>
        <position position="139"/>
    </location>
</feature>
<dbReference type="EMBL" id="JABSTQ010010718">
    <property type="protein sequence ID" value="KAG0418662.1"/>
    <property type="molecule type" value="Genomic_DNA"/>
</dbReference>
<comment type="caution">
    <text evidence="1">The sequence shown here is derived from an EMBL/GenBank/DDBJ whole genome shotgun (WGS) entry which is preliminary data.</text>
</comment>
<name>A0AC60PFA6_IXOPE</name>
<dbReference type="Proteomes" id="UP000805193">
    <property type="component" value="Unassembled WGS sequence"/>
</dbReference>
<accession>A0AC60PFA6</accession>
<evidence type="ECO:0000313" key="1">
    <source>
        <dbReference type="EMBL" id="KAG0418662.1"/>
    </source>
</evidence>
<gene>
    <name evidence="1" type="ORF">HPB47_004684</name>
</gene>
<reference evidence="1 2" key="1">
    <citation type="journal article" date="2020" name="Cell">
        <title>Large-Scale Comparative Analyses of Tick Genomes Elucidate Their Genetic Diversity and Vector Capacities.</title>
        <authorList>
            <consortium name="Tick Genome and Microbiome Consortium (TIGMIC)"/>
            <person name="Jia N."/>
            <person name="Wang J."/>
            <person name="Shi W."/>
            <person name="Du L."/>
            <person name="Sun Y."/>
            <person name="Zhan W."/>
            <person name="Jiang J.F."/>
            <person name="Wang Q."/>
            <person name="Zhang B."/>
            <person name="Ji P."/>
            <person name="Bell-Sakyi L."/>
            <person name="Cui X.M."/>
            <person name="Yuan T.T."/>
            <person name="Jiang B.G."/>
            <person name="Yang W.F."/>
            <person name="Lam T.T."/>
            <person name="Chang Q.C."/>
            <person name="Ding S.J."/>
            <person name="Wang X.J."/>
            <person name="Zhu J.G."/>
            <person name="Ruan X.D."/>
            <person name="Zhao L."/>
            <person name="Wei J.T."/>
            <person name="Ye R.Z."/>
            <person name="Que T.C."/>
            <person name="Du C.H."/>
            <person name="Zhou Y.H."/>
            <person name="Cheng J.X."/>
            <person name="Dai P.F."/>
            <person name="Guo W.B."/>
            <person name="Han X.H."/>
            <person name="Huang E.J."/>
            <person name="Li L.F."/>
            <person name="Wei W."/>
            <person name="Gao Y.C."/>
            <person name="Liu J.Z."/>
            <person name="Shao H.Z."/>
            <person name="Wang X."/>
            <person name="Wang C.C."/>
            <person name="Yang T.C."/>
            <person name="Huo Q.B."/>
            <person name="Li W."/>
            <person name="Chen H.Y."/>
            <person name="Chen S.E."/>
            <person name="Zhou L.G."/>
            <person name="Ni X.B."/>
            <person name="Tian J.H."/>
            <person name="Sheng Y."/>
            <person name="Liu T."/>
            <person name="Pan Y.S."/>
            <person name="Xia L.Y."/>
            <person name="Li J."/>
            <person name="Zhao F."/>
            <person name="Cao W.C."/>
        </authorList>
    </citation>
    <scope>NUCLEOTIDE SEQUENCE [LARGE SCALE GENOMIC DNA]</scope>
    <source>
        <strain evidence="1">Iper-2018</strain>
    </source>
</reference>
<protein>
    <submittedName>
        <fullName evidence="1">Uncharacterized protein</fullName>
    </submittedName>
</protein>